<feature type="region of interest" description="Disordered" evidence="1">
    <location>
        <begin position="197"/>
        <end position="304"/>
    </location>
</feature>
<accession>A0ABP0HRZ3</accession>
<feature type="compositionally biased region" description="Low complexity" evidence="1">
    <location>
        <begin position="206"/>
        <end position="224"/>
    </location>
</feature>
<keyword evidence="3" id="KW-1185">Reference proteome</keyword>
<feature type="compositionally biased region" description="Basic residues" evidence="1">
    <location>
        <begin position="230"/>
        <end position="276"/>
    </location>
</feature>
<organism evidence="2 3">
    <name type="scientific">Durusdinium trenchii</name>
    <dbReference type="NCBI Taxonomy" id="1381693"/>
    <lineage>
        <taxon>Eukaryota</taxon>
        <taxon>Sar</taxon>
        <taxon>Alveolata</taxon>
        <taxon>Dinophyceae</taxon>
        <taxon>Suessiales</taxon>
        <taxon>Symbiodiniaceae</taxon>
        <taxon>Durusdinium</taxon>
    </lineage>
</organism>
<feature type="compositionally biased region" description="Basic residues" evidence="1">
    <location>
        <begin position="9"/>
        <end position="21"/>
    </location>
</feature>
<proteinExistence type="predicted"/>
<evidence type="ECO:0000313" key="3">
    <source>
        <dbReference type="Proteomes" id="UP001642484"/>
    </source>
</evidence>
<comment type="caution">
    <text evidence="2">The sequence shown here is derived from an EMBL/GenBank/DDBJ whole genome shotgun (WGS) entry which is preliminary data.</text>
</comment>
<dbReference type="EMBL" id="CAXAMN010001091">
    <property type="protein sequence ID" value="CAK8992184.1"/>
    <property type="molecule type" value="Genomic_DNA"/>
</dbReference>
<dbReference type="Proteomes" id="UP001642484">
    <property type="component" value="Unassembled WGS sequence"/>
</dbReference>
<gene>
    <name evidence="2" type="ORF">CCMP2556_LOCUS2760</name>
</gene>
<sequence>GKATPKSKSQPKPKAKPKVSPKVKAQATKAKDKATSAASPEKKEKKKTETEEKKEKETKDKDLTESQRRAHAMYMKYWRSVNKSKDQQSALYEDFWACGGEWTNSAIYKEITNSSENKKRGVRRWLTRTQMLPFFDNDPDIVDGIIARKLADEQLRESEVRDHPELPSVQQYLVLVQDEEEALECSRIADIFRLKDSGTGRDVSDSDASGSSDSESESGSSSSQSEEKKGKKKGKKGKVSKSKKSKKDKKGKKGKKEKNGKNKKKKKNRKKNKKTKKTPEEEEAAKRKEEHKQSISDLKKASSAILCAYTRAGTNYL</sequence>
<feature type="compositionally biased region" description="Basic and acidic residues" evidence="1">
    <location>
        <begin position="29"/>
        <end position="67"/>
    </location>
</feature>
<protein>
    <submittedName>
        <fullName evidence="2">Uncharacterized protein</fullName>
    </submittedName>
</protein>
<evidence type="ECO:0000256" key="1">
    <source>
        <dbReference type="SAM" id="MobiDB-lite"/>
    </source>
</evidence>
<feature type="compositionally biased region" description="Basic and acidic residues" evidence="1">
    <location>
        <begin position="284"/>
        <end position="300"/>
    </location>
</feature>
<evidence type="ECO:0000313" key="2">
    <source>
        <dbReference type="EMBL" id="CAK8992184.1"/>
    </source>
</evidence>
<feature type="region of interest" description="Disordered" evidence="1">
    <location>
        <begin position="1"/>
        <end position="67"/>
    </location>
</feature>
<reference evidence="2 3" key="1">
    <citation type="submission" date="2024-02" db="EMBL/GenBank/DDBJ databases">
        <authorList>
            <person name="Chen Y."/>
            <person name="Shah S."/>
            <person name="Dougan E. K."/>
            <person name="Thang M."/>
            <person name="Chan C."/>
        </authorList>
    </citation>
    <scope>NUCLEOTIDE SEQUENCE [LARGE SCALE GENOMIC DNA]</scope>
</reference>
<name>A0ABP0HRZ3_9DINO</name>
<feature type="non-terminal residue" evidence="2">
    <location>
        <position position="1"/>
    </location>
</feature>